<dbReference type="RefSeq" id="WP_346821264.1">
    <property type="nucleotide sequence ID" value="NZ_JBDKWZ010000005.1"/>
</dbReference>
<evidence type="ECO:0000313" key="5">
    <source>
        <dbReference type="Proteomes" id="UP001403385"/>
    </source>
</evidence>
<protein>
    <submittedName>
        <fullName evidence="4">FecR domain-containing protein</fullName>
    </submittedName>
</protein>
<dbReference type="InterPro" id="IPR006860">
    <property type="entry name" value="FecR"/>
</dbReference>
<dbReference type="GO" id="GO:0016989">
    <property type="term" value="F:sigma factor antagonist activity"/>
    <property type="evidence" value="ECO:0007669"/>
    <property type="project" value="TreeGrafter"/>
</dbReference>
<dbReference type="Pfam" id="PF16344">
    <property type="entry name" value="FecR_C"/>
    <property type="match status" value="1"/>
</dbReference>
<comment type="caution">
    <text evidence="4">The sequence shown here is derived from an EMBL/GenBank/DDBJ whole genome shotgun (WGS) entry which is preliminary data.</text>
</comment>
<accession>A0AAW9SC67</accession>
<dbReference type="EMBL" id="JBDKWZ010000005">
    <property type="protein sequence ID" value="MEN7548486.1"/>
    <property type="molecule type" value="Genomic_DNA"/>
</dbReference>
<name>A0AAW9SC67_9BACT</name>
<dbReference type="InterPro" id="IPR012373">
    <property type="entry name" value="Ferrdict_sens_TM"/>
</dbReference>
<dbReference type="Proteomes" id="UP001403385">
    <property type="component" value="Unassembled WGS sequence"/>
</dbReference>
<dbReference type="InterPro" id="IPR032508">
    <property type="entry name" value="FecR_C"/>
</dbReference>
<dbReference type="PANTHER" id="PTHR30273:SF2">
    <property type="entry name" value="PROTEIN FECR"/>
    <property type="match status" value="1"/>
</dbReference>
<evidence type="ECO:0000313" key="4">
    <source>
        <dbReference type="EMBL" id="MEN7548486.1"/>
    </source>
</evidence>
<dbReference type="Gene3D" id="3.55.50.30">
    <property type="match status" value="1"/>
</dbReference>
<dbReference type="Gene3D" id="2.60.120.1440">
    <property type="match status" value="1"/>
</dbReference>
<keyword evidence="5" id="KW-1185">Reference proteome</keyword>
<feature type="domain" description="FecR protein" evidence="2">
    <location>
        <begin position="139"/>
        <end position="233"/>
    </location>
</feature>
<dbReference type="PIRSF" id="PIRSF018266">
    <property type="entry name" value="FecR"/>
    <property type="match status" value="1"/>
</dbReference>
<dbReference type="PANTHER" id="PTHR30273">
    <property type="entry name" value="PERIPLASMIC SIGNAL SENSOR AND SIGMA FACTOR ACTIVATOR FECR-RELATED"/>
    <property type="match status" value="1"/>
</dbReference>
<proteinExistence type="predicted"/>
<reference evidence="4 5" key="1">
    <citation type="submission" date="2024-04" db="EMBL/GenBank/DDBJ databases">
        <title>Novel genus in family Flammeovirgaceae.</title>
        <authorList>
            <person name="Nguyen T.H."/>
            <person name="Vuong T.Q."/>
            <person name="Le H."/>
            <person name="Kim S.-G."/>
        </authorList>
    </citation>
    <scope>NUCLEOTIDE SEQUENCE [LARGE SCALE GENOMIC DNA]</scope>
    <source>
        <strain evidence="4 5">JCM 23209</strain>
    </source>
</reference>
<evidence type="ECO:0000259" key="3">
    <source>
        <dbReference type="Pfam" id="PF16344"/>
    </source>
</evidence>
<keyword evidence="1" id="KW-0472">Membrane</keyword>
<organism evidence="4 5">
    <name type="scientific">Rapidithrix thailandica</name>
    <dbReference type="NCBI Taxonomy" id="413964"/>
    <lineage>
        <taxon>Bacteria</taxon>
        <taxon>Pseudomonadati</taxon>
        <taxon>Bacteroidota</taxon>
        <taxon>Cytophagia</taxon>
        <taxon>Cytophagales</taxon>
        <taxon>Flammeovirgaceae</taxon>
        <taxon>Rapidithrix</taxon>
    </lineage>
</organism>
<evidence type="ECO:0000256" key="1">
    <source>
        <dbReference type="SAM" id="Phobius"/>
    </source>
</evidence>
<feature type="transmembrane region" description="Helical" evidence="1">
    <location>
        <begin position="97"/>
        <end position="122"/>
    </location>
</feature>
<keyword evidence="1" id="KW-0812">Transmembrane</keyword>
<keyword evidence="1" id="KW-1133">Transmembrane helix</keyword>
<feature type="domain" description="Protein FecR C-terminal" evidence="3">
    <location>
        <begin position="276"/>
        <end position="343"/>
    </location>
</feature>
<gene>
    <name evidence="4" type="ORF">AAG747_11235</name>
</gene>
<dbReference type="AlphaFoldDB" id="A0AAW9SC67"/>
<sequence length="346" mass="39435">MKQEEIIGLLKKYKENRCTPEEYHKVYTWMNKAENEKLLGEILENEIGGKSGQESEFQGAEEEKEALWNKIQKEVRNTPYGLKKQTQTRRKERSRSIVSGTYQVAAAVALLVISLSLALYHFNHQEEEVFVKPLVMKETRTLAGQKKDVVLADGTKVKLNARSSLRFPENFQDTGERRVYLTGEAFFEVTENAEKPFVVVSNQTKTKVLGTTFNVNAQPGDNNIYIALVTGKVLVEMEDTHSFLQPDQMVTVNIAEGKMATSGFDKEEILGWKEGKIVFREAGIETVVQELEKWYGVEFTLKGTMPKGTISAVYDKVSLKKILEGISFTYRFSYDIEDKKVIIQFK</sequence>
<evidence type="ECO:0000259" key="2">
    <source>
        <dbReference type="Pfam" id="PF04773"/>
    </source>
</evidence>
<dbReference type="Pfam" id="PF04773">
    <property type="entry name" value="FecR"/>
    <property type="match status" value="1"/>
</dbReference>